<sequence length="283" mass="31138">MLNFLPVLAGLASMASAMSAPNRPGLKLLWKDEFTGCQGCTPKNDNWNTALNINSNNEIQVYSTSNKNIQLSGGDTLQLVPWKDGKGEWTSGRLESKKSWHAEPNKALRVEASIRMGTSARKQGMWPAFWMLGDALRQGTEWPRCGEIDIFERVNGDMTGFGTVHCGHEGGGPCNEPEGLGQRVPIPDNDFHAWSVVIDRRADSWKEEKITWLLDGTPFHSITGATLNDEGTWGTLAHSPMYVLLNVAVGGNWPPQGNPNKATEAGYKNMMEVAYVAVYETTN</sequence>
<dbReference type="EMBL" id="JAOQBH010000007">
    <property type="protein sequence ID" value="KAJ4133765.1"/>
    <property type="molecule type" value="Genomic_DNA"/>
</dbReference>
<dbReference type="InterPro" id="IPR050546">
    <property type="entry name" value="Glycosyl_Hydrlase_16"/>
</dbReference>
<keyword evidence="1" id="KW-0732">Signal</keyword>
<organism evidence="3 4">
    <name type="scientific">Fusarium equiseti</name>
    <name type="common">Fusarium scirpi</name>
    <dbReference type="NCBI Taxonomy" id="61235"/>
    <lineage>
        <taxon>Eukaryota</taxon>
        <taxon>Fungi</taxon>
        <taxon>Dikarya</taxon>
        <taxon>Ascomycota</taxon>
        <taxon>Pezizomycotina</taxon>
        <taxon>Sordariomycetes</taxon>
        <taxon>Hypocreomycetidae</taxon>
        <taxon>Hypocreales</taxon>
        <taxon>Nectriaceae</taxon>
        <taxon>Fusarium</taxon>
        <taxon>Fusarium incarnatum-equiseti species complex</taxon>
    </lineage>
</organism>
<evidence type="ECO:0000313" key="3">
    <source>
        <dbReference type="EMBL" id="KAJ4133765.1"/>
    </source>
</evidence>
<dbReference type="Proteomes" id="UP001152024">
    <property type="component" value="Unassembled WGS sequence"/>
</dbReference>
<evidence type="ECO:0000259" key="2">
    <source>
        <dbReference type="PROSITE" id="PS51762"/>
    </source>
</evidence>
<dbReference type="InterPro" id="IPR000757">
    <property type="entry name" value="Beta-glucanase-like"/>
</dbReference>
<feature type="signal peptide" evidence="1">
    <location>
        <begin position="1"/>
        <end position="17"/>
    </location>
</feature>
<dbReference type="PANTHER" id="PTHR10963:SF60">
    <property type="entry name" value="GRAM-NEGATIVE BACTERIA-BINDING PROTEIN 1-RELATED"/>
    <property type="match status" value="1"/>
</dbReference>
<accession>A0ABQ8RF14</accession>
<evidence type="ECO:0000313" key="4">
    <source>
        <dbReference type="Proteomes" id="UP001152024"/>
    </source>
</evidence>
<dbReference type="SUPFAM" id="SSF49899">
    <property type="entry name" value="Concanavalin A-like lectins/glucanases"/>
    <property type="match status" value="1"/>
</dbReference>
<comment type="caution">
    <text evidence="3">The sequence shown here is derived from an EMBL/GenBank/DDBJ whole genome shotgun (WGS) entry which is preliminary data.</text>
</comment>
<feature type="domain" description="GH16" evidence="2">
    <location>
        <begin position="28"/>
        <end position="283"/>
    </location>
</feature>
<name>A0ABQ8RF14_FUSEQ</name>
<protein>
    <recommendedName>
        <fullName evidence="2">GH16 domain-containing protein</fullName>
    </recommendedName>
</protein>
<reference evidence="3" key="1">
    <citation type="submission" date="2022-09" db="EMBL/GenBank/DDBJ databases">
        <title>Fusarium specimens isolated from Avocado Roots.</title>
        <authorList>
            <person name="Stajich J."/>
            <person name="Roper C."/>
            <person name="Heimlech-Rivalta G."/>
        </authorList>
    </citation>
    <scope>NUCLEOTIDE SEQUENCE</scope>
    <source>
        <strain evidence="3">CF00095</strain>
    </source>
</reference>
<keyword evidence="4" id="KW-1185">Reference proteome</keyword>
<dbReference type="CDD" id="cd02182">
    <property type="entry name" value="GH16_Strep_laminarinase_like"/>
    <property type="match status" value="1"/>
</dbReference>
<proteinExistence type="predicted"/>
<dbReference type="Pfam" id="PF00722">
    <property type="entry name" value="Glyco_hydro_16"/>
    <property type="match status" value="1"/>
</dbReference>
<dbReference type="PROSITE" id="PS51762">
    <property type="entry name" value="GH16_2"/>
    <property type="match status" value="1"/>
</dbReference>
<dbReference type="Gene3D" id="2.60.120.200">
    <property type="match status" value="1"/>
</dbReference>
<gene>
    <name evidence="3" type="ORF">NW768_005353</name>
</gene>
<dbReference type="InterPro" id="IPR013320">
    <property type="entry name" value="ConA-like_dom_sf"/>
</dbReference>
<evidence type="ECO:0000256" key="1">
    <source>
        <dbReference type="SAM" id="SignalP"/>
    </source>
</evidence>
<feature type="chain" id="PRO_5046619458" description="GH16 domain-containing protein" evidence="1">
    <location>
        <begin position="18"/>
        <end position="283"/>
    </location>
</feature>
<dbReference type="PANTHER" id="PTHR10963">
    <property type="entry name" value="GLYCOSYL HYDROLASE-RELATED"/>
    <property type="match status" value="1"/>
</dbReference>